<reference evidence="2" key="1">
    <citation type="journal article" date="2019" name="Int. J. Syst. Evol. Microbiol.">
        <title>The Global Catalogue of Microorganisms (GCM) 10K type strain sequencing project: providing services to taxonomists for standard genome sequencing and annotation.</title>
        <authorList>
            <consortium name="The Broad Institute Genomics Platform"/>
            <consortium name="The Broad Institute Genome Sequencing Center for Infectious Disease"/>
            <person name="Wu L."/>
            <person name="Ma J."/>
        </authorList>
    </citation>
    <scope>NUCLEOTIDE SEQUENCE [LARGE SCALE GENOMIC DNA]</scope>
    <source>
        <strain evidence="2">KACC 12507</strain>
    </source>
</reference>
<comment type="caution">
    <text evidence="1">The sequence shown here is derived from an EMBL/GenBank/DDBJ whole genome shotgun (WGS) entry which is preliminary data.</text>
</comment>
<dbReference type="EMBL" id="JBHSGU010000002">
    <property type="protein sequence ID" value="MFC4700070.1"/>
    <property type="molecule type" value="Genomic_DNA"/>
</dbReference>
<evidence type="ECO:0000313" key="1">
    <source>
        <dbReference type="EMBL" id="MFC4700070.1"/>
    </source>
</evidence>
<accession>A0ABV9LW33</accession>
<dbReference type="RefSeq" id="WP_382407173.1">
    <property type="nucleotide sequence ID" value="NZ_JBHSGU010000002.1"/>
</dbReference>
<evidence type="ECO:0000313" key="2">
    <source>
        <dbReference type="Proteomes" id="UP001595897"/>
    </source>
</evidence>
<proteinExistence type="predicted"/>
<dbReference type="Proteomes" id="UP001595897">
    <property type="component" value="Unassembled WGS sequence"/>
</dbReference>
<sequence length="162" mass="17996">MIRVWTFILVVLFISLGLGLWHGYETVPQQSKTNTVIPSVQSSQQQQWVEKIAAFAQFAPPAPAPQEDTDANTPDASIKKSGIEQASLVGIFIEQEASAIVLTIQDTESGASQPKAKRFKVGQTFDQQWRLQSINTTYITWVNQSSEEILTMHLFTPSTAEN</sequence>
<protein>
    <recommendedName>
        <fullName evidence="3">Type II secretion system protein GspC N-terminal domain-containing protein</fullName>
    </recommendedName>
</protein>
<name>A0ABV9LW33_9ALTE</name>
<gene>
    <name evidence="1" type="ORF">ACFO4O_07885</name>
</gene>
<organism evidence="1 2">
    <name type="scientific">Glaciecola siphonariae</name>
    <dbReference type="NCBI Taxonomy" id="521012"/>
    <lineage>
        <taxon>Bacteria</taxon>
        <taxon>Pseudomonadati</taxon>
        <taxon>Pseudomonadota</taxon>
        <taxon>Gammaproteobacteria</taxon>
        <taxon>Alteromonadales</taxon>
        <taxon>Alteromonadaceae</taxon>
        <taxon>Glaciecola</taxon>
    </lineage>
</organism>
<keyword evidence="2" id="KW-1185">Reference proteome</keyword>
<evidence type="ECO:0008006" key="3">
    <source>
        <dbReference type="Google" id="ProtNLM"/>
    </source>
</evidence>